<keyword evidence="2" id="KW-0472">Membrane</keyword>
<keyword evidence="2" id="KW-0812">Transmembrane</keyword>
<comment type="caution">
    <text evidence="3">The sequence shown here is derived from an EMBL/GenBank/DDBJ whole genome shotgun (WGS) entry which is preliminary data.</text>
</comment>
<evidence type="ECO:0008006" key="5">
    <source>
        <dbReference type="Google" id="ProtNLM"/>
    </source>
</evidence>
<feature type="transmembrane region" description="Helical" evidence="2">
    <location>
        <begin position="45"/>
        <end position="64"/>
    </location>
</feature>
<feature type="transmembrane region" description="Helical" evidence="2">
    <location>
        <begin position="190"/>
        <end position="209"/>
    </location>
</feature>
<feature type="transmembrane region" description="Helical" evidence="2">
    <location>
        <begin position="116"/>
        <end position="140"/>
    </location>
</feature>
<proteinExistence type="predicted"/>
<evidence type="ECO:0000313" key="4">
    <source>
        <dbReference type="Proteomes" id="UP000250369"/>
    </source>
</evidence>
<protein>
    <recommendedName>
        <fullName evidence="5">DUF624 domain-containing protein</fullName>
    </recommendedName>
</protein>
<dbReference type="OrthoDB" id="2661925at2"/>
<evidence type="ECO:0000313" key="3">
    <source>
        <dbReference type="EMBL" id="RAV09703.1"/>
    </source>
</evidence>
<reference evidence="3 4" key="1">
    <citation type="journal article" date="2009" name="Int. J. Syst. Evol. Microbiol.">
        <title>Paenibacillus contaminans sp. nov., isolated from a contaminated laboratory plate.</title>
        <authorList>
            <person name="Chou J.H."/>
            <person name="Lee J.H."/>
            <person name="Lin M.C."/>
            <person name="Chang P.S."/>
            <person name="Arun A.B."/>
            <person name="Young C.C."/>
            <person name="Chen W.M."/>
        </authorList>
    </citation>
    <scope>NUCLEOTIDE SEQUENCE [LARGE SCALE GENOMIC DNA]</scope>
    <source>
        <strain evidence="3 4">CKOBP-6</strain>
    </source>
</reference>
<gene>
    <name evidence="3" type="ORF">DQG23_39235</name>
</gene>
<sequence>MKKLNQIVAQSGAQVFREIVPVALFSIVSSLVLLPFVFFLPIGMAVFLAVLLYVPLCTGVLYATHRMLEGGKGKLRLMWQGALKFYGASLVYGLMLAVFGLILVSSWWYYGGKSGTFYFIIAVFQTYFIAMALVSQVYTLPLVVQEKVGIFTAIGRSFKLFIANPLYTIGAFVQIVCLTVILGITIVGFGFLYVGMIGIYLNMLTANLIRKEEGADSESGVLEPIGDDAFSKEMAGGPSAAALR</sequence>
<accession>A0A329LT01</accession>
<keyword evidence="4" id="KW-1185">Reference proteome</keyword>
<feature type="region of interest" description="Disordered" evidence="1">
    <location>
        <begin position="218"/>
        <end position="244"/>
    </location>
</feature>
<organism evidence="3 4">
    <name type="scientific">Paenibacillus contaminans</name>
    <dbReference type="NCBI Taxonomy" id="450362"/>
    <lineage>
        <taxon>Bacteria</taxon>
        <taxon>Bacillati</taxon>
        <taxon>Bacillota</taxon>
        <taxon>Bacilli</taxon>
        <taxon>Bacillales</taxon>
        <taxon>Paenibacillaceae</taxon>
        <taxon>Paenibacillus</taxon>
    </lineage>
</organism>
<evidence type="ECO:0000256" key="1">
    <source>
        <dbReference type="SAM" id="MobiDB-lite"/>
    </source>
</evidence>
<feature type="transmembrane region" description="Helical" evidence="2">
    <location>
        <begin position="161"/>
        <end position="184"/>
    </location>
</feature>
<dbReference type="EMBL" id="QMFB01000048">
    <property type="protein sequence ID" value="RAV09703.1"/>
    <property type="molecule type" value="Genomic_DNA"/>
</dbReference>
<name>A0A329LT01_9BACL</name>
<feature type="transmembrane region" description="Helical" evidence="2">
    <location>
        <begin position="85"/>
        <end position="110"/>
    </location>
</feature>
<keyword evidence="2" id="KW-1133">Transmembrane helix</keyword>
<dbReference type="AlphaFoldDB" id="A0A329LT01"/>
<feature type="transmembrane region" description="Helical" evidence="2">
    <location>
        <begin position="20"/>
        <end position="39"/>
    </location>
</feature>
<evidence type="ECO:0000256" key="2">
    <source>
        <dbReference type="SAM" id="Phobius"/>
    </source>
</evidence>
<dbReference type="RefSeq" id="WP_113036501.1">
    <property type="nucleotide sequence ID" value="NZ_QMFB01000048.1"/>
</dbReference>
<dbReference type="Proteomes" id="UP000250369">
    <property type="component" value="Unassembled WGS sequence"/>
</dbReference>